<dbReference type="RefSeq" id="WP_217898761.1">
    <property type="nucleotide sequence ID" value="NZ_FZNN01000002.1"/>
</dbReference>
<feature type="domain" description="Protein CR006 P-loop" evidence="2">
    <location>
        <begin position="631"/>
        <end position="800"/>
    </location>
</feature>
<feature type="coiled-coil region" evidence="1">
    <location>
        <begin position="743"/>
        <end position="770"/>
    </location>
</feature>
<dbReference type="PANTHER" id="PTHR32182">
    <property type="entry name" value="DNA REPLICATION AND REPAIR PROTEIN RECF"/>
    <property type="match status" value="1"/>
</dbReference>
<dbReference type="Pfam" id="PF13166">
    <property type="entry name" value="AAA_13"/>
    <property type="match status" value="1"/>
</dbReference>
<evidence type="ECO:0000259" key="2">
    <source>
        <dbReference type="Pfam" id="PF13166"/>
    </source>
</evidence>
<dbReference type="EMBL" id="FZNN01000002">
    <property type="protein sequence ID" value="SNR34983.1"/>
    <property type="molecule type" value="Genomic_DNA"/>
</dbReference>
<sequence length="878" mass="96852">MILDSTSIDKSEDTVPKRILAWSEGRPLWQRDALRRIVLNGYPDKEAFEELLALCRKEHGDPTVALAAKPLSKDHLPVDPGEGESISLSGIANVSGVNQLATGQTLIFEESGLTIVYGQNGTGKSGYTRILKKACRSRHAGEIMPDVYSSSATRAAKADLKITRAGGTAETVAWEDDGGSTETLSAITVFDRDAASIHVQKKNEVWFRPFGLDIPDDLAGVCQEIKARLTTEKETLERKRNSVFTNPIWSSRSALGKALCSLRHDTAIAGIKPNTPFSDADEARLTKLQGDLAQDPAVAARAQRDHAAQFDQLESYLKRIELALNDEAIKALHAKKKSADDMRTAANTAAHEAFSGLAVEGVGEAVWRTLWESARSYSRVAQEAGAAFPPSQGDVCVLCHQEIDEPTAARMLGFEDFIKKDTETKAAEAERVFREVEQNFRAVAIHVNKVSAVYRRLKTGNFTLAKQVLRFIALARRVQVQTLALLSGEEVPNPLALPQPVSKAVNTEAAQTRVYAASLDDASGGEAREAVLNEQADLQDRKQSHELLDIAKTEIARLAELKRMEDCLRDTATTAITRLGNEIADNLITPRMRDRFQQEIVALAGNRVRVEVVRSGGKFGSPQYEVKLYANPKAKVHDVLSEGEQTCVALASYLTELANASHTSALVFDDPVSSLDHRWRSKVAKRLAKEAGVRQVIVFTHDMIFVNDLAQLASERNTPTALAHLTRGQDVVGIVNKDLPWTASSIRDRIDKLEKEARAAKRLFEANDDEGYKTAVSSLYSRLRATWERALEDIVFANVVIRHRDYIDTKHLKRVTALEEADVQAFQNGFKKCCDFVDAHDPSRGHDPEPPEPSEILTDIQSLKDWSEGLRNKMNGVS</sequence>
<keyword evidence="1" id="KW-0175">Coiled coil</keyword>
<evidence type="ECO:0000256" key="1">
    <source>
        <dbReference type="SAM" id="Coils"/>
    </source>
</evidence>
<dbReference type="Proteomes" id="UP000198417">
    <property type="component" value="Unassembled WGS sequence"/>
</dbReference>
<dbReference type="GO" id="GO:0006302">
    <property type="term" value="P:double-strand break repair"/>
    <property type="evidence" value="ECO:0007669"/>
    <property type="project" value="TreeGrafter"/>
</dbReference>
<dbReference type="SUPFAM" id="SSF52540">
    <property type="entry name" value="P-loop containing nucleoside triphosphate hydrolases"/>
    <property type="match status" value="1"/>
</dbReference>
<dbReference type="InterPro" id="IPR026866">
    <property type="entry name" value="CR006_AAA"/>
</dbReference>
<dbReference type="PANTHER" id="PTHR32182:SF22">
    <property type="entry name" value="ATP-DEPENDENT ENDONUCLEASE, OLD FAMILY-RELATED"/>
    <property type="match status" value="1"/>
</dbReference>
<dbReference type="AlphaFoldDB" id="A0A238VMM1"/>
<organism evidence="3 4">
    <name type="scientific">Puniceibacterium sediminis</name>
    <dbReference type="NCBI Taxonomy" id="1608407"/>
    <lineage>
        <taxon>Bacteria</taxon>
        <taxon>Pseudomonadati</taxon>
        <taxon>Pseudomonadota</taxon>
        <taxon>Alphaproteobacteria</taxon>
        <taxon>Rhodobacterales</taxon>
        <taxon>Paracoccaceae</taxon>
        <taxon>Puniceibacterium</taxon>
    </lineage>
</organism>
<accession>A0A238VMM1</accession>
<dbReference type="CDD" id="cd00267">
    <property type="entry name" value="ABC_ATPase"/>
    <property type="match status" value="1"/>
</dbReference>
<dbReference type="InterPro" id="IPR027417">
    <property type="entry name" value="P-loop_NTPase"/>
</dbReference>
<name>A0A238VMM1_9RHOB</name>
<dbReference type="Gene3D" id="3.40.50.300">
    <property type="entry name" value="P-loop containing nucleotide triphosphate hydrolases"/>
    <property type="match status" value="1"/>
</dbReference>
<proteinExistence type="predicted"/>
<evidence type="ECO:0000313" key="4">
    <source>
        <dbReference type="Proteomes" id="UP000198417"/>
    </source>
</evidence>
<dbReference type="GO" id="GO:0000731">
    <property type="term" value="P:DNA synthesis involved in DNA repair"/>
    <property type="evidence" value="ECO:0007669"/>
    <property type="project" value="TreeGrafter"/>
</dbReference>
<keyword evidence="4" id="KW-1185">Reference proteome</keyword>
<protein>
    <submittedName>
        <fullName evidence="3">AAA domain-containing protein</fullName>
    </submittedName>
</protein>
<reference evidence="3 4" key="1">
    <citation type="submission" date="2017-06" db="EMBL/GenBank/DDBJ databases">
        <authorList>
            <person name="Kim H.J."/>
            <person name="Triplett B.A."/>
        </authorList>
    </citation>
    <scope>NUCLEOTIDE SEQUENCE [LARGE SCALE GENOMIC DNA]</scope>
    <source>
        <strain evidence="3 4">DSM 29052</strain>
    </source>
</reference>
<gene>
    <name evidence="3" type="ORF">SAMN06265370_102332</name>
</gene>
<evidence type="ECO:0000313" key="3">
    <source>
        <dbReference type="EMBL" id="SNR34983.1"/>
    </source>
</evidence>